<gene>
    <name evidence="2" type="ORF">HX882_22305</name>
</gene>
<dbReference type="Gene3D" id="3.40.50.880">
    <property type="match status" value="1"/>
</dbReference>
<dbReference type="InterPro" id="IPR032633">
    <property type="entry name" value="ThiJ-like"/>
</dbReference>
<reference evidence="2 3" key="1">
    <citation type="submission" date="2020-04" db="EMBL/GenBank/DDBJ databases">
        <title>Molecular characterization of pseudomonads from Agaricus bisporus reveal novel blotch 2 pathogens in Western Europe.</title>
        <authorList>
            <person name="Taparia T."/>
            <person name="Krijger M."/>
            <person name="Haynes E."/>
            <person name="Elpinstone J.G."/>
            <person name="Noble R."/>
            <person name="Van Der Wolf J."/>
        </authorList>
    </citation>
    <scope>NUCLEOTIDE SEQUENCE [LARGE SCALE GENOMIC DNA]</scope>
    <source>
        <strain evidence="2 3">H7001</strain>
    </source>
</reference>
<dbReference type="InterPro" id="IPR050325">
    <property type="entry name" value="Prot/Nucl_acid_deglycase"/>
</dbReference>
<organism evidence="2 3">
    <name type="scientific">Pseudomonas gingeri</name>
    <dbReference type="NCBI Taxonomy" id="117681"/>
    <lineage>
        <taxon>Bacteria</taxon>
        <taxon>Pseudomonadati</taxon>
        <taxon>Pseudomonadota</taxon>
        <taxon>Gammaproteobacteria</taxon>
        <taxon>Pseudomonadales</taxon>
        <taxon>Pseudomonadaceae</taxon>
        <taxon>Pseudomonas</taxon>
    </lineage>
</organism>
<evidence type="ECO:0000313" key="2">
    <source>
        <dbReference type="EMBL" id="NWB98629.1"/>
    </source>
</evidence>
<dbReference type="EMBL" id="JACAQB010000016">
    <property type="protein sequence ID" value="NWB98629.1"/>
    <property type="molecule type" value="Genomic_DNA"/>
</dbReference>
<feature type="chain" id="PRO_5030982330" evidence="1">
    <location>
        <begin position="23"/>
        <end position="287"/>
    </location>
</feature>
<dbReference type="RefSeq" id="WP_177097468.1">
    <property type="nucleotide sequence ID" value="NZ_JACAOS010000021.1"/>
</dbReference>
<dbReference type="Proteomes" id="UP000539985">
    <property type="component" value="Unassembled WGS sequence"/>
</dbReference>
<dbReference type="GO" id="GO:0019172">
    <property type="term" value="F:glyoxalase III activity"/>
    <property type="evidence" value="ECO:0007669"/>
    <property type="project" value="TreeGrafter"/>
</dbReference>
<dbReference type="Pfam" id="PF17124">
    <property type="entry name" value="ThiJ_like"/>
    <property type="match status" value="1"/>
</dbReference>
<feature type="signal peptide" evidence="1">
    <location>
        <begin position="1"/>
        <end position="22"/>
    </location>
</feature>
<dbReference type="GO" id="GO:0019243">
    <property type="term" value="P:methylglyoxal catabolic process to D-lactate via S-lactoyl-glutathione"/>
    <property type="evidence" value="ECO:0007669"/>
    <property type="project" value="TreeGrafter"/>
</dbReference>
<dbReference type="GO" id="GO:0016740">
    <property type="term" value="F:transferase activity"/>
    <property type="evidence" value="ECO:0007669"/>
    <property type="project" value="UniProtKB-KW"/>
</dbReference>
<dbReference type="CDD" id="cd03141">
    <property type="entry name" value="GATase1_Hsp31_like"/>
    <property type="match status" value="1"/>
</dbReference>
<name>A0A7Y8C4C6_9PSED</name>
<dbReference type="AlphaFoldDB" id="A0A7Y8C4C6"/>
<evidence type="ECO:0000256" key="1">
    <source>
        <dbReference type="SAM" id="SignalP"/>
    </source>
</evidence>
<keyword evidence="2" id="KW-0808">Transferase</keyword>
<sequence>MKLLKMGGALLALGLAISNAYAAEPSKGKVLVVMSSAKVLDLKDGKKYETGYYLNELATPLKAIVDAGYTPVFADPTGNEPQMDASSNADMFFAGDAAKRNEALRFVASFDGLKHPMKLSSVAAKGTVQFKGLFMPGGHAPMQDLMKDKDLGKILTQFHTSGRPTGIICHGPIALLAALPDPVAFDKALIAGDEKAVKSLAKGWPYAGYKLTVFSADEEKQLEPTQLKGSVLFYNDAALAKAGATVDNAAAWQPHVVVDRELITGQQPFSDHAFADALVSQLNTAHP</sequence>
<keyword evidence="2" id="KW-0315">Glutamine amidotransferase</keyword>
<dbReference type="PANTHER" id="PTHR48094:SF22">
    <property type="entry name" value="DJ-1_PFPI DOMAIN-CONTAINING PROTEIN"/>
    <property type="match status" value="1"/>
</dbReference>
<dbReference type="GO" id="GO:0005737">
    <property type="term" value="C:cytoplasm"/>
    <property type="evidence" value="ECO:0007669"/>
    <property type="project" value="TreeGrafter"/>
</dbReference>
<accession>A0A7Y8C4C6</accession>
<comment type="caution">
    <text evidence="2">The sequence shown here is derived from an EMBL/GenBank/DDBJ whole genome shotgun (WGS) entry which is preliminary data.</text>
</comment>
<dbReference type="InterPro" id="IPR029062">
    <property type="entry name" value="Class_I_gatase-like"/>
</dbReference>
<evidence type="ECO:0000313" key="3">
    <source>
        <dbReference type="Proteomes" id="UP000539985"/>
    </source>
</evidence>
<dbReference type="PANTHER" id="PTHR48094">
    <property type="entry name" value="PROTEIN/NUCLEIC ACID DEGLYCASE DJ-1-RELATED"/>
    <property type="match status" value="1"/>
</dbReference>
<protein>
    <submittedName>
        <fullName evidence="2">Type 1 glutamine amidotransferase domain-containing protein</fullName>
    </submittedName>
</protein>
<dbReference type="SUPFAM" id="SSF52317">
    <property type="entry name" value="Class I glutamine amidotransferase-like"/>
    <property type="match status" value="1"/>
</dbReference>
<keyword evidence="1" id="KW-0732">Signal</keyword>
<proteinExistence type="predicted"/>